<evidence type="ECO:0000313" key="3">
    <source>
        <dbReference type="Proteomes" id="UP000274504"/>
    </source>
</evidence>
<evidence type="ECO:0000313" key="4">
    <source>
        <dbReference type="Proteomes" id="UP000321570"/>
    </source>
</evidence>
<dbReference type="EMBL" id="CABIJS010000110">
    <property type="protein sequence ID" value="VUZ42989.1"/>
    <property type="molecule type" value="Genomic_DNA"/>
</dbReference>
<accession>A0A0R3SEW9</accession>
<dbReference type="EMBL" id="UYSG01000994">
    <property type="protein sequence ID" value="VDL30936.1"/>
    <property type="molecule type" value="Genomic_DNA"/>
</dbReference>
<dbReference type="WBParaSite" id="HDID_0000334501-mRNA-1">
    <property type="protein sequence ID" value="HDID_0000334501-mRNA-1"/>
    <property type="gene ID" value="HDID_0000334501"/>
</dbReference>
<dbReference type="Proteomes" id="UP000274504">
    <property type="component" value="Unassembled WGS sequence"/>
</dbReference>
<protein>
    <submittedName>
        <fullName evidence="5">ATP-grasp domain-containing protein</fullName>
    </submittedName>
</protein>
<dbReference type="AlphaFoldDB" id="A0A0R3SEW9"/>
<reference evidence="1 3" key="2">
    <citation type="submission" date="2018-11" db="EMBL/GenBank/DDBJ databases">
        <authorList>
            <consortium name="Pathogen Informatics"/>
        </authorList>
    </citation>
    <scope>NUCLEOTIDE SEQUENCE [LARGE SCALE GENOMIC DNA]</scope>
</reference>
<evidence type="ECO:0000313" key="2">
    <source>
        <dbReference type="EMBL" id="VUZ42989.1"/>
    </source>
</evidence>
<reference evidence="2 4" key="3">
    <citation type="submission" date="2019-07" db="EMBL/GenBank/DDBJ databases">
        <authorList>
            <person name="Jastrzebski P J."/>
            <person name="Paukszto L."/>
            <person name="Jastrzebski P J."/>
        </authorList>
    </citation>
    <scope>NUCLEOTIDE SEQUENCE [LARGE SCALE GENOMIC DNA]</scope>
    <source>
        <strain evidence="2 4">WMS-il1</strain>
    </source>
</reference>
<dbReference type="OrthoDB" id="6256867at2759"/>
<keyword evidence="4" id="KW-1185">Reference proteome</keyword>
<organism evidence="5">
    <name type="scientific">Hymenolepis diminuta</name>
    <name type="common">Rat tapeworm</name>
    <dbReference type="NCBI Taxonomy" id="6216"/>
    <lineage>
        <taxon>Eukaryota</taxon>
        <taxon>Metazoa</taxon>
        <taxon>Spiralia</taxon>
        <taxon>Lophotrochozoa</taxon>
        <taxon>Platyhelminthes</taxon>
        <taxon>Cestoda</taxon>
        <taxon>Eucestoda</taxon>
        <taxon>Cyclophyllidea</taxon>
        <taxon>Hymenolepididae</taxon>
        <taxon>Hymenolepis</taxon>
    </lineage>
</organism>
<evidence type="ECO:0000313" key="1">
    <source>
        <dbReference type="EMBL" id="VDL30936.1"/>
    </source>
</evidence>
<reference evidence="5" key="1">
    <citation type="submission" date="2017-02" db="UniProtKB">
        <authorList>
            <consortium name="WormBaseParasite"/>
        </authorList>
    </citation>
    <scope>IDENTIFICATION</scope>
</reference>
<dbReference type="Proteomes" id="UP000321570">
    <property type="component" value="Unassembled WGS sequence"/>
</dbReference>
<name>A0A0R3SEW9_HYMDI</name>
<proteinExistence type="predicted"/>
<gene>
    <name evidence="1" type="ORF">HDID_LOCUS3343</name>
    <name evidence="2" type="ORF">WMSIL1_LOCUS3366</name>
</gene>
<evidence type="ECO:0000313" key="5">
    <source>
        <dbReference type="WBParaSite" id="HDID_0000334501-mRNA-1"/>
    </source>
</evidence>
<sequence>MYIYSKFRRGWGFADTASDMTSMRCVRAAKNSPASQVNLDFDRFFCSGMQMELFELNPNPGAFGATIRTYDDGIYMSNICGQVSQVFFLCSKLLNFYAVPVC</sequence>